<sequence>MNGKPPTTQEMVLRLLRADILTGLLRPGQQIIQESLASRYGVSRAPLREAMKVLEGEGQIIHSPHRGYFVTELDVGNLREVYRLREILEREAILAAIPNLTDTDIEAVAALADEVSAAASSGDLLAITLANRRFHFMIFEACRMPRLLRILTQLWDSTDVYRSVYFAATGSMELVAREHAGMLDALRARDAGEVNRWQDVHRDHALVSLAKAIGGTAKSGIG</sequence>
<keyword evidence="1" id="KW-0805">Transcription regulation</keyword>
<dbReference type="InterPro" id="IPR036388">
    <property type="entry name" value="WH-like_DNA-bd_sf"/>
</dbReference>
<dbReference type="Gene3D" id="1.10.10.10">
    <property type="entry name" value="Winged helix-like DNA-binding domain superfamily/Winged helix DNA-binding domain"/>
    <property type="match status" value="1"/>
</dbReference>
<keyword evidence="3" id="KW-0804">Transcription</keyword>
<dbReference type="InterPro" id="IPR036390">
    <property type="entry name" value="WH_DNA-bd_sf"/>
</dbReference>
<dbReference type="CDD" id="cd07377">
    <property type="entry name" value="WHTH_GntR"/>
    <property type="match status" value="1"/>
</dbReference>
<dbReference type="Pfam" id="PF07729">
    <property type="entry name" value="FCD"/>
    <property type="match status" value="1"/>
</dbReference>
<feature type="domain" description="HTH gntR-type" evidence="4">
    <location>
        <begin position="6"/>
        <end position="73"/>
    </location>
</feature>
<dbReference type="SUPFAM" id="SSF46785">
    <property type="entry name" value="Winged helix' DNA-binding domain"/>
    <property type="match status" value="1"/>
</dbReference>
<evidence type="ECO:0000256" key="2">
    <source>
        <dbReference type="ARBA" id="ARBA00023125"/>
    </source>
</evidence>
<dbReference type="EMBL" id="CAFBNE010000032">
    <property type="protein sequence ID" value="CAB4946081.1"/>
    <property type="molecule type" value="Genomic_DNA"/>
</dbReference>
<evidence type="ECO:0000256" key="3">
    <source>
        <dbReference type="ARBA" id="ARBA00023163"/>
    </source>
</evidence>
<evidence type="ECO:0000256" key="1">
    <source>
        <dbReference type="ARBA" id="ARBA00023015"/>
    </source>
</evidence>
<protein>
    <submittedName>
        <fullName evidence="5">Unannotated protein</fullName>
    </submittedName>
</protein>
<dbReference type="AlphaFoldDB" id="A0A6J7JTD5"/>
<dbReference type="PANTHER" id="PTHR43537">
    <property type="entry name" value="TRANSCRIPTIONAL REGULATOR, GNTR FAMILY"/>
    <property type="match status" value="1"/>
</dbReference>
<dbReference type="Gene3D" id="1.20.120.530">
    <property type="entry name" value="GntR ligand-binding domain-like"/>
    <property type="match status" value="1"/>
</dbReference>
<evidence type="ECO:0000313" key="5">
    <source>
        <dbReference type="EMBL" id="CAB4946081.1"/>
    </source>
</evidence>
<gene>
    <name evidence="5" type="ORF">UFOPK3772_01243</name>
</gene>
<organism evidence="5">
    <name type="scientific">freshwater metagenome</name>
    <dbReference type="NCBI Taxonomy" id="449393"/>
    <lineage>
        <taxon>unclassified sequences</taxon>
        <taxon>metagenomes</taxon>
        <taxon>ecological metagenomes</taxon>
    </lineage>
</organism>
<dbReference type="PROSITE" id="PS50949">
    <property type="entry name" value="HTH_GNTR"/>
    <property type="match status" value="1"/>
</dbReference>
<dbReference type="SUPFAM" id="SSF48008">
    <property type="entry name" value="GntR ligand-binding domain-like"/>
    <property type="match status" value="1"/>
</dbReference>
<dbReference type="PANTHER" id="PTHR43537:SF45">
    <property type="entry name" value="GNTR FAMILY REGULATORY PROTEIN"/>
    <property type="match status" value="1"/>
</dbReference>
<dbReference type="SMART" id="SM00345">
    <property type="entry name" value="HTH_GNTR"/>
    <property type="match status" value="1"/>
</dbReference>
<proteinExistence type="predicted"/>
<evidence type="ECO:0000259" key="4">
    <source>
        <dbReference type="PROSITE" id="PS50949"/>
    </source>
</evidence>
<accession>A0A6J7JTD5</accession>
<dbReference type="InterPro" id="IPR000524">
    <property type="entry name" value="Tscrpt_reg_HTH_GntR"/>
</dbReference>
<dbReference type="GO" id="GO:0003677">
    <property type="term" value="F:DNA binding"/>
    <property type="evidence" value="ECO:0007669"/>
    <property type="project" value="UniProtKB-KW"/>
</dbReference>
<name>A0A6J7JTD5_9ZZZZ</name>
<dbReference type="InterPro" id="IPR011711">
    <property type="entry name" value="GntR_C"/>
</dbReference>
<dbReference type="SMART" id="SM00895">
    <property type="entry name" value="FCD"/>
    <property type="match status" value="1"/>
</dbReference>
<dbReference type="InterPro" id="IPR008920">
    <property type="entry name" value="TF_FadR/GntR_C"/>
</dbReference>
<dbReference type="Pfam" id="PF00392">
    <property type="entry name" value="GntR"/>
    <property type="match status" value="1"/>
</dbReference>
<dbReference type="GO" id="GO:0003700">
    <property type="term" value="F:DNA-binding transcription factor activity"/>
    <property type="evidence" value="ECO:0007669"/>
    <property type="project" value="InterPro"/>
</dbReference>
<reference evidence="5" key="1">
    <citation type="submission" date="2020-05" db="EMBL/GenBank/DDBJ databases">
        <authorList>
            <person name="Chiriac C."/>
            <person name="Salcher M."/>
            <person name="Ghai R."/>
            <person name="Kavagutti S V."/>
        </authorList>
    </citation>
    <scope>NUCLEOTIDE SEQUENCE</scope>
</reference>
<keyword evidence="2" id="KW-0238">DNA-binding</keyword>